<dbReference type="EnsemblMetazoa" id="CLYHEMT021989.1">
    <property type="protein sequence ID" value="CLYHEMP021989.1"/>
    <property type="gene ID" value="CLYHEMG021989"/>
</dbReference>
<name>A0A7M6DQ97_9CNID</name>
<evidence type="ECO:0000313" key="2">
    <source>
        <dbReference type="EnsemblMetazoa" id="CLYHEMP021989.1"/>
    </source>
</evidence>
<dbReference type="Pfam" id="PF01926">
    <property type="entry name" value="MMR_HSR1"/>
    <property type="match status" value="1"/>
</dbReference>
<dbReference type="OrthoDB" id="8954335at2759"/>
<dbReference type="Gene3D" id="3.40.50.300">
    <property type="entry name" value="P-loop containing nucleotide triphosphate hydrolases"/>
    <property type="match status" value="1"/>
</dbReference>
<sequence>NVSYRREGPLYFLGYAFNILSRMAAKPKSIYPSISKIGKDIFNIDDVNDKLSPYIVLVGNCGAGKSTIAEKLTDAKGRASSTRASFTITAEYLWTPDKSLLIADTPGLNSHENAYEYSLEVASAFIHKPLSKLFAVVEAHIRMNQVIDNIKTHVDKFIELPDELIGVIVTKMDIAKEWNESELAKILDEDLGIEDVVFSRLKTKGKDLQKAILKKCGTPQAFDLDGSSFLRLFKFGLEHRKVVRVKSRLVNRFRGFKLSFEQRRKNFDTEDQTDLFFEFKAFMEIQIDVIKKEMCKELDFTFMHDEAKNLKHAATLASMVNEIRAVLYDVRMEALKHQNDASGSYLRQCPHCKEIWTLVIGCDGKTTCGNRPLGKQESERNVMATFLFTPLVSDPSGKNIDLDIVKISEKQVLSSSGRKSSKSELKFLGCGKEIIWWEMKAVPMPSELAAHTKTHIKPSDINILPEGEASERVLAKITRQIEAKRVSK</sequence>
<dbReference type="SUPFAM" id="SSF52540">
    <property type="entry name" value="P-loop containing nucleoside triphosphate hydrolases"/>
    <property type="match status" value="1"/>
</dbReference>
<keyword evidence="3" id="KW-1185">Reference proteome</keyword>
<proteinExistence type="predicted"/>
<dbReference type="InterPro" id="IPR027417">
    <property type="entry name" value="P-loop_NTPase"/>
</dbReference>
<reference evidence="2" key="1">
    <citation type="submission" date="2021-01" db="UniProtKB">
        <authorList>
            <consortium name="EnsemblMetazoa"/>
        </authorList>
    </citation>
    <scope>IDENTIFICATION</scope>
</reference>
<feature type="domain" description="G" evidence="1">
    <location>
        <begin position="55"/>
        <end position="152"/>
    </location>
</feature>
<protein>
    <recommendedName>
        <fullName evidence="1">G domain-containing protein</fullName>
    </recommendedName>
</protein>
<dbReference type="InterPro" id="IPR006073">
    <property type="entry name" value="GTP-bd"/>
</dbReference>
<dbReference type="GO" id="GO:0005525">
    <property type="term" value="F:GTP binding"/>
    <property type="evidence" value="ECO:0007669"/>
    <property type="project" value="InterPro"/>
</dbReference>
<dbReference type="AlphaFoldDB" id="A0A7M6DQ97"/>
<accession>A0A7M6DQ97</accession>
<organism evidence="2 3">
    <name type="scientific">Clytia hemisphaerica</name>
    <dbReference type="NCBI Taxonomy" id="252671"/>
    <lineage>
        <taxon>Eukaryota</taxon>
        <taxon>Metazoa</taxon>
        <taxon>Cnidaria</taxon>
        <taxon>Hydrozoa</taxon>
        <taxon>Hydroidolina</taxon>
        <taxon>Leptothecata</taxon>
        <taxon>Obeliida</taxon>
        <taxon>Clytiidae</taxon>
        <taxon>Clytia</taxon>
    </lineage>
</organism>
<evidence type="ECO:0000313" key="3">
    <source>
        <dbReference type="Proteomes" id="UP000594262"/>
    </source>
</evidence>
<dbReference type="CDD" id="cd00882">
    <property type="entry name" value="Ras_like_GTPase"/>
    <property type="match status" value="1"/>
</dbReference>
<evidence type="ECO:0000259" key="1">
    <source>
        <dbReference type="Pfam" id="PF01926"/>
    </source>
</evidence>
<dbReference type="Proteomes" id="UP000594262">
    <property type="component" value="Unplaced"/>
</dbReference>